<evidence type="ECO:0000256" key="1">
    <source>
        <dbReference type="SAM" id="MobiDB-lite"/>
    </source>
</evidence>
<dbReference type="AlphaFoldDB" id="A0A7R9PA12"/>
<reference evidence="2" key="1">
    <citation type="submission" date="2020-11" db="EMBL/GenBank/DDBJ databases">
        <authorList>
            <person name="Tran Van P."/>
        </authorList>
    </citation>
    <scope>NUCLEOTIDE SEQUENCE</scope>
</reference>
<proteinExistence type="predicted"/>
<organism evidence="2">
    <name type="scientific">Timema californicum</name>
    <name type="common">California timema</name>
    <name type="synonym">Walking stick</name>
    <dbReference type="NCBI Taxonomy" id="61474"/>
    <lineage>
        <taxon>Eukaryota</taxon>
        <taxon>Metazoa</taxon>
        <taxon>Ecdysozoa</taxon>
        <taxon>Arthropoda</taxon>
        <taxon>Hexapoda</taxon>
        <taxon>Insecta</taxon>
        <taxon>Pterygota</taxon>
        <taxon>Neoptera</taxon>
        <taxon>Polyneoptera</taxon>
        <taxon>Phasmatodea</taxon>
        <taxon>Timematodea</taxon>
        <taxon>Timematoidea</taxon>
        <taxon>Timematidae</taxon>
        <taxon>Timema</taxon>
    </lineage>
</organism>
<feature type="compositionally biased region" description="Gly residues" evidence="1">
    <location>
        <begin position="118"/>
        <end position="131"/>
    </location>
</feature>
<feature type="compositionally biased region" description="Polar residues" evidence="1">
    <location>
        <begin position="94"/>
        <end position="108"/>
    </location>
</feature>
<accession>A0A7R9PA12</accession>
<sequence length="509" mass="55270">MVVLPRAFFRASVGFVFASSSVMTFKSASGFPEGIMGGSTTAIGNLLTWDGPEVVSGWARSGILQGVPVSLARSLARALSLAAPIENQNRLFGGNSSISVKSPETSTPLRWPGEAPQGPGGGSGVHRGGLGGVPRRVLRGVSLRLQRGGPRGDPLGGTGPRPGRVRTFAVNIEIKRLTRCIVSLRSTIRTGWFTALGRNRLVYGPVKGWVVRRQQGLAVQYQRAALLRAAVFQTTERALLLERSGQGYLFTPFISLHPQLPLCHLNVAGTTQSSPIFLNTTIIVIKRLPILLTRMSVGTRREVLCSALDQIEKEEYNHVKCLNELEKNKSYNVVLAEEACNEPNVIVLDGVGRLRTSVHPTEIRTSISPSSAVELNTTSALANYATEAGGDACHSYQPTLAHHEWLQPGTVLSTASYYPFGLYALSTNYANGLGIEKVELEEVNPHLRGGRVENNLGPRPRPPPSSPNRDSDIDFPVLSSRAQHDWRKEQNYSVILLGRADNIDHLQIT</sequence>
<feature type="region of interest" description="Disordered" evidence="1">
    <location>
        <begin position="94"/>
        <end position="131"/>
    </location>
</feature>
<protein>
    <submittedName>
        <fullName evidence="2">(California timema) hypothetical protein</fullName>
    </submittedName>
</protein>
<dbReference type="EMBL" id="OE183429">
    <property type="protein sequence ID" value="CAD7575658.1"/>
    <property type="molecule type" value="Genomic_DNA"/>
</dbReference>
<feature type="region of interest" description="Disordered" evidence="1">
    <location>
        <begin position="448"/>
        <end position="475"/>
    </location>
</feature>
<name>A0A7R9PA12_TIMCA</name>
<evidence type="ECO:0000313" key="2">
    <source>
        <dbReference type="EMBL" id="CAD7575658.1"/>
    </source>
</evidence>
<gene>
    <name evidence="2" type="ORF">TCMB3V08_LOCUS8244</name>
</gene>